<gene>
    <name evidence="1" type="ORF">SGPV134</name>
</gene>
<evidence type="ECO:0000313" key="1">
    <source>
        <dbReference type="EMBL" id="AKR04258.1"/>
    </source>
</evidence>
<dbReference type="Gene3D" id="3.40.470.10">
    <property type="entry name" value="Uracil-DNA glycosylase-like domain"/>
    <property type="match status" value="1"/>
</dbReference>
<dbReference type="InterPro" id="IPR036895">
    <property type="entry name" value="Uracil-DNA_glycosylase-like_sf"/>
</dbReference>
<dbReference type="OrthoDB" id="7973at10239"/>
<dbReference type="GeneID" id="25392301"/>
<sequence length="221" mass="26061">MKTFTISVPPYKFKYHDDWAEILPKMMQEYSVQMEWILSENPAISESIESEFKIFTKPYKNKKVLFVVPEPSKTQRGYLPLCSDNISSDKYLEMFVKKLCTYLKVPMVNKIDAFESPDVFVWNCAFGSDNKEKWKDFTCIMLNHVQLYISVFCFLRNTGINRTQDLTLKKTCVVQAPSMFNGYDKISEWESNDNKTFEIIDTLLRLKFENFQMVSWDKSLS</sequence>
<organism evidence="1 2">
    <name type="scientific">Salmon gill poxvirus</name>
    <dbReference type="NCBI Taxonomy" id="1680908"/>
    <lineage>
        <taxon>Viruses</taxon>
        <taxon>Varidnaviria</taxon>
        <taxon>Bamfordvirae</taxon>
        <taxon>Nucleocytoviricota</taxon>
        <taxon>Pokkesviricetes</taxon>
        <taxon>Chitovirales</taxon>
        <taxon>Poxviridae</taxon>
        <taxon>Chordopoxvirinae</taxon>
        <taxon>Salmonpoxvirus</taxon>
        <taxon>Salmonpoxvirus gillpox</taxon>
        <taxon>Salmon gillpox virus</taxon>
    </lineage>
</organism>
<proteinExistence type="predicted"/>
<dbReference type="KEGG" id="vg:25392301"/>
<evidence type="ECO:0000313" key="2">
    <source>
        <dbReference type="Proteomes" id="UP000105007"/>
    </source>
</evidence>
<dbReference type="Proteomes" id="UP000105007">
    <property type="component" value="Segment"/>
</dbReference>
<reference evidence="1 2" key="1">
    <citation type="journal article" date="2015" name="J. Virol.">
        <title>Salmon gill poxvirus, the deepest representative of the Chordopoxvirinae.</title>
        <authorList>
            <person name="Gjessing M.C."/>
            <person name="Yutin N."/>
            <person name="Tengs T."/>
            <person name="Senkevich T."/>
            <person name="Koonin E.V."/>
            <person name="Ronning H.P."/>
            <person name="Alarson M."/>
            <person name="Ylving S."/>
            <person name="Lie K.-I."/>
            <person name="Saure B."/>
            <person name="Tran L."/>
            <person name="Moss B."/>
            <person name="Dale O.B."/>
        </authorList>
    </citation>
    <scope>NUCLEOTIDE SEQUENCE [LARGE SCALE GENOMIC DNA]</scope>
    <source>
        <strain evidence="1">2012-04-F277-L3G</strain>
    </source>
</reference>
<accession>A0A0H4XWN3</accession>
<protein>
    <submittedName>
        <fullName evidence="1">Uracil-DNA glycosylase</fullName>
    </submittedName>
</protein>
<dbReference type="EMBL" id="KT159937">
    <property type="protein sequence ID" value="AKR04258.1"/>
    <property type="molecule type" value="Genomic_DNA"/>
</dbReference>
<keyword evidence="2" id="KW-1185">Reference proteome</keyword>
<dbReference type="RefSeq" id="YP_009162506.1">
    <property type="nucleotide sequence ID" value="NC_027707.1"/>
</dbReference>
<name>A0A0H4XWN3_9POXV</name>